<accession>A0A8J5PBR6</accession>
<proteinExistence type="predicted"/>
<dbReference type="Pfam" id="PF06985">
    <property type="entry name" value="HET"/>
    <property type="match status" value="1"/>
</dbReference>
<dbReference type="InterPro" id="IPR052895">
    <property type="entry name" value="HetReg/Transcr_Mod"/>
</dbReference>
<protein>
    <submittedName>
        <fullName evidence="2">Heterokaryon incompatibility protein 6, OR allele</fullName>
    </submittedName>
</protein>
<organism evidence="2 3">
    <name type="scientific">Fusarium oxysporum f. sp. rapae</name>
    <dbReference type="NCBI Taxonomy" id="485398"/>
    <lineage>
        <taxon>Eukaryota</taxon>
        <taxon>Fungi</taxon>
        <taxon>Dikarya</taxon>
        <taxon>Ascomycota</taxon>
        <taxon>Pezizomycotina</taxon>
        <taxon>Sordariomycetes</taxon>
        <taxon>Hypocreomycetidae</taxon>
        <taxon>Hypocreales</taxon>
        <taxon>Nectriaceae</taxon>
        <taxon>Fusarium</taxon>
        <taxon>Fusarium oxysporum species complex</taxon>
    </lineage>
</organism>
<comment type="caution">
    <text evidence="2">The sequence shown here is derived from an EMBL/GenBank/DDBJ whole genome shotgun (WGS) entry which is preliminary data.</text>
</comment>
<dbReference type="EMBL" id="JAELUQ010000001">
    <property type="protein sequence ID" value="KAG7421721.1"/>
    <property type="molecule type" value="Genomic_DNA"/>
</dbReference>
<gene>
    <name evidence="2" type="ORF">Forpe1208_v000101</name>
</gene>
<evidence type="ECO:0000259" key="1">
    <source>
        <dbReference type="Pfam" id="PF06985"/>
    </source>
</evidence>
<dbReference type="Proteomes" id="UP000694050">
    <property type="component" value="Unassembled WGS sequence"/>
</dbReference>
<evidence type="ECO:0000313" key="3">
    <source>
        <dbReference type="Proteomes" id="UP000694050"/>
    </source>
</evidence>
<name>A0A8J5PBR6_FUSOX</name>
<dbReference type="PANTHER" id="PTHR24148:SF73">
    <property type="entry name" value="HET DOMAIN PROTEIN (AFU_ORTHOLOGUE AFUA_8G01020)"/>
    <property type="match status" value="1"/>
</dbReference>
<feature type="domain" description="Heterokaryon incompatibility" evidence="1">
    <location>
        <begin position="1"/>
        <end position="81"/>
    </location>
</feature>
<dbReference type="InterPro" id="IPR010730">
    <property type="entry name" value="HET"/>
</dbReference>
<dbReference type="Pfam" id="PF26639">
    <property type="entry name" value="Het-6_barrel"/>
    <property type="match status" value="1"/>
</dbReference>
<dbReference type="AlphaFoldDB" id="A0A8J5PBR6"/>
<dbReference type="PANTHER" id="PTHR24148">
    <property type="entry name" value="ANKYRIN REPEAT DOMAIN-CONTAINING PROTEIN 39 HOMOLOG-RELATED"/>
    <property type="match status" value="1"/>
</dbReference>
<sequence>MGEIYSNAQYVLAFLFPESEPFNLGLDYIEVTARDTTIHFDPSISPHLTVRGLNASDKPLQDSLIAFFAAPWWTRVWTVQEFLLAQKVIFQCGDRLIDAAIIRKACRSWIDHENSCCWAARRPIDGSAHGFLDIPSEINGGLTIYAATLRMKHLMDMLVSGKLYTEDFLAAISLFRVRHCSDPRDRAFGYFGLRSPGLDIKSEIPVNYTVPIADLYKNLAVVLIEKSHTLDVLSHVLHESGIQERTDGLPSWVPDWDATMDDQYHLTYTERTNLIRHCRASGDMKPDWRVQDSGHVITRGLQIAEIQATAPGYPSIIPGSTLGGKTVINEWRQLANLSAYSDASPIEIPSSTERERAFENALSGGFSSMKWLQGSLEYARAYQAWLEWFVSSEVALAKSCKQVIQDFDELIRQTSERRRFIVTSDGQIGFGPDGAEKGDVIVIIPGGKVPYVLRRVEDPDCGVRRYRLLGDAFINGVMAGEKINPSTSEFTEIVIV</sequence>
<evidence type="ECO:0000313" key="2">
    <source>
        <dbReference type="EMBL" id="KAG7421721.1"/>
    </source>
</evidence>
<reference evidence="2" key="1">
    <citation type="submission" date="2021-04" db="EMBL/GenBank/DDBJ databases">
        <title>First draft genome resource for Brassicaceae pathogens Fusarium oxysporum f. sp. raphani and Fusarium oxysporum f. sp. rapae.</title>
        <authorList>
            <person name="Asai S."/>
        </authorList>
    </citation>
    <scope>NUCLEOTIDE SEQUENCE</scope>
    <source>
        <strain evidence="2">Tf1208</strain>
    </source>
</reference>